<protein>
    <submittedName>
        <fullName evidence="1">Uncharacterized protein</fullName>
    </submittedName>
</protein>
<sequence>MRMMRETAQTPQSSIFAGVRRRRRIADGTTDYPPKAPLVRGSRGGEEPSDSADTHPDDVADPDDAGGIGVPSLDVEDYGSSEKAVNDAIRALLELTRTTNVAERPDGQPLPPCKYDYASLATKVRAVFESLNDAVRSEVLVNKRRGATLGRFDTPRLRALLRFVLQIGGAGLTQAELRHFYDFLGVWCGTKPGKLMDEDDSQSLRDIFPSATSSVRGVNDELDSAVISAGWRTVVLTEGGVSYEVCFRPILYLVMELARRPGVRFRSEGNGPAPPTDRR</sequence>
<name>A0ACC3C2S3_PYRYE</name>
<evidence type="ECO:0000313" key="1">
    <source>
        <dbReference type="EMBL" id="KAK1864452.1"/>
    </source>
</evidence>
<dbReference type="Proteomes" id="UP000798662">
    <property type="component" value="Chromosome 2"/>
</dbReference>
<gene>
    <name evidence="1" type="ORF">I4F81_006998</name>
</gene>
<reference evidence="1" key="1">
    <citation type="submission" date="2019-11" db="EMBL/GenBank/DDBJ databases">
        <title>Nori genome reveals adaptations in red seaweeds to the harsh intertidal environment.</title>
        <authorList>
            <person name="Wang D."/>
            <person name="Mao Y."/>
        </authorList>
    </citation>
    <scope>NUCLEOTIDE SEQUENCE</scope>
    <source>
        <tissue evidence="1">Gametophyte</tissue>
    </source>
</reference>
<organism evidence="1 2">
    <name type="scientific">Pyropia yezoensis</name>
    <name type="common">Susabi-nori</name>
    <name type="synonym">Porphyra yezoensis</name>
    <dbReference type="NCBI Taxonomy" id="2788"/>
    <lineage>
        <taxon>Eukaryota</taxon>
        <taxon>Rhodophyta</taxon>
        <taxon>Bangiophyceae</taxon>
        <taxon>Bangiales</taxon>
        <taxon>Bangiaceae</taxon>
        <taxon>Pyropia</taxon>
    </lineage>
</organism>
<evidence type="ECO:0000313" key="2">
    <source>
        <dbReference type="Proteomes" id="UP000798662"/>
    </source>
</evidence>
<dbReference type="EMBL" id="CM020619">
    <property type="protein sequence ID" value="KAK1864452.1"/>
    <property type="molecule type" value="Genomic_DNA"/>
</dbReference>
<accession>A0ACC3C2S3</accession>
<proteinExistence type="predicted"/>
<keyword evidence="2" id="KW-1185">Reference proteome</keyword>
<comment type="caution">
    <text evidence="1">The sequence shown here is derived from an EMBL/GenBank/DDBJ whole genome shotgun (WGS) entry which is preliminary data.</text>
</comment>